<dbReference type="EMBL" id="JACJLT010000152">
    <property type="protein sequence ID" value="MBM6876018.1"/>
    <property type="molecule type" value="Genomic_DNA"/>
</dbReference>
<dbReference type="RefSeq" id="WP_204716663.1">
    <property type="nucleotide sequence ID" value="NZ_JACJLT010000152.1"/>
</dbReference>
<gene>
    <name evidence="1" type="ORF">H6A04_10245</name>
</gene>
<proteinExistence type="predicted"/>
<evidence type="ECO:0000313" key="2">
    <source>
        <dbReference type="Proteomes" id="UP000728968"/>
    </source>
</evidence>
<keyword evidence="2" id="KW-1185">Reference proteome</keyword>
<comment type="caution">
    <text evidence="1">The sequence shown here is derived from an EMBL/GenBank/DDBJ whole genome shotgun (WGS) entry which is preliminary data.</text>
</comment>
<dbReference type="Proteomes" id="UP000728968">
    <property type="component" value="Unassembled WGS sequence"/>
</dbReference>
<evidence type="ECO:0008006" key="3">
    <source>
        <dbReference type="Google" id="ProtNLM"/>
    </source>
</evidence>
<reference evidence="1 2" key="1">
    <citation type="journal article" date="2021" name="Sci. Rep.">
        <title>The distribution of antibiotic resistance genes in chicken gut microbiota commensals.</title>
        <authorList>
            <person name="Juricova H."/>
            <person name="Matiasovicova J."/>
            <person name="Kubasova T."/>
            <person name="Cejkova D."/>
            <person name="Rychlik I."/>
        </authorList>
    </citation>
    <scope>NUCLEOTIDE SEQUENCE [LARGE SCALE GENOMIC DNA]</scope>
    <source>
        <strain evidence="1 2">An425</strain>
    </source>
</reference>
<evidence type="ECO:0000313" key="1">
    <source>
        <dbReference type="EMBL" id="MBM6876018.1"/>
    </source>
</evidence>
<name>A0ABS2G5K2_FUSMR</name>
<protein>
    <recommendedName>
        <fullName evidence="3">Methyltransferase</fullName>
    </recommendedName>
</protein>
<sequence>MIAPLFCPQSLDNLKENGKYYSNTNEDKASILVDKEFDFIIFDIWLKSGNASTGLRNQILMLKNSRECHFYYGHEYGGSTPAYIRETPSNVFTIYTNSSIKLEIKGCWVIKF</sequence>
<organism evidence="1 2">
    <name type="scientific">Fusobacterium mortiferum</name>
    <dbReference type="NCBI Taxonomy" id="850"/>
    <lineage>
        <taxon>Bacteria</taxon>
        <taxon>Fusobacteriati</taxon>
        <taxon>Fusobacteriota</taxon>
        <taxon>Fusobacteriia</taxon>
        <taxon>Fusobacteriales</taxon>
        <taxon>Fusobacteriaceae</taxon>
        <taxon>Fusobacterium</taxon>
    </lineage>
</organism>
<accession>A0ABS2G5K2</accession>